<name>A0A2W4DVR8_9HYPH</name>
<dbReference type="Pfam" id="PF18163">
    <property type="entry name" value="LD_cluster2"/>
    <property type="match status" value="1"/>
</dbReference>
<comment type="caution">
    <text evidence="1">The sequence shown here is derived from an EMBL/GenBank/DDBJ whole genome shotgun (WGS) entry which is preliminary data.</text>
</comment>
<dbReference type="EMBL" id="PCDP01000076">
    <property type="protein sequence ID" value="PZM08076.1"/>
    <property type="molecule type" value="Genomic_DNA"/>
</dbReference>
<sequence length="300" mass="32396">MNALENVRVQISLSVPPDHLKLGIPPREFDRALLAVCMALVRAGAIIVYGGDLRPEGFAFKIFRHLARGYADLGNVPFVHIISHPSVASMTYDVLADALRERRGTCNTYVCANDKLFPVRLGDEEVVMGEGDTAVELQDDRDLTSWVASLGDLDIVLATSSARRVLAEFVDACVPIGGKMGLLDTEGDQYHGSMPGIIEEALLALDKGKAMIPLAAYGGATRDLAISLQLLDKASEVPRGRQMDSYGNALTMAAGFRNHIPVSVVARLNAVARDDRAEIIARDTVDIIQSWLSDGKPQTA</sequence>
<reference evidence="1 2" key="1">
    <citation type="journal article" date="2018" name="Sci. Rep.">
        <title>Rhizobium tumorigenes sp. nov., a novel plant tumorigenic bacterium isolated from cane gall tumors on thornless blackberry.</title>
        <authorList>
            <person name="Kuzmanovi N."/>
            <person name="Smalla K."/>
            <person name="Gronow S."/>
            <person name="PuBawska J."/>
        </authorList>
    </citation>
    <scope>NUCLEOTIDE SEQUENCE [LARGE SCALE GENOMIC DNA]</scope>
    <source>
        <strain evidence="1 2">CCBAU 85046</strain>
    </source>
</reference>
<protein>
    <submittedName>
        <fullName evidence="1">Uncharacterized protein</fullName>
    </submittedName>
</protein>
<dbReference type="AlphaFoldDB" id="A0A2W4DVR8"/>
<proteinExistence type="predicted"/>
<dbReference type="Proteomes" id="UP000248925">
    <property type="component" value="Unassembled WGS sequence"/>
</dbReference>
<keyword evidence="2" id="KW-1185">Reference proteome</keyword>
<accession>A0A2W4DVR8</accession>
<gene>
    <name evidence="1" type="ORF">CPY51_30500</name>
</gene>
<dbReference type="InterPro" id="IPR041160">
    <property type="entry name" value="LD_cluster2"/>
</dbReference>
<dbReference type="RefSeq" id="WP_111164117.1">
    <property type="nucleotide sequence ID" value="NZ_PCDP01000076.1"/>
</dbReference>
<organism evidence="1 2">
    <name type="scientific">Rhizobium tubonense</name>
    <dbReference type="NCBI Taxonomy" id="484088"/>
    <lineage>
        <taxon>Bacteria</taxon>
        <taxon>Pseudomonadati</taxon>
        <taxon>Pseudomonadota</taxon>
        <taxon>Alphaproteobacteria</taxon>
        <taxon>Hyphomicrobiales</taxon>
        <taxon>Rhizobiaceae</taxon>
        <taxon>Rhizobium/Agrobacterium group</taxon>
        <taxon>Rhizobium</taxon>
    </lineage>
</organism>
<evidence type="ECO:0000313" key="1">
    <source>
        <dbReference type="EMBL" id="PZM08076.1"/>
    </source>
</evidence>
<evidence type="ECO:0000313" key="2">
    <source>
        <dbReference type="Proteomes" id="UP000248925"/>
    </source>
</evidence>
<dbReference type="OrthoDB" id="8364978at2"/>